<evidence type="ECO:0000259" key="2">
    <source>
        <dbReference type="Pfam" id="PF08223"/>
    </source>
</evidence>
<dbReference type="RefSeq" id="WP_204914312.1">
    <property type="nucleotide sequence ID" value="NZ_JAFEUP010000001.1"/>
</dbReference>
<dbReference type="PANTHER" id="PTHR30319">
    <property type="entry name" value="PHENYLACETIC ACID REGULATOR-RELATED TRANSCRIPTIONAL REPRESSOR"/>
    <property type="match status" value="1"/>
</dbReference>
<evidence type="ECO:0000259" key="1">
    <source>
        <dbReference type="Pfam" id="PF07848"/>
    </source>
</evidence>
<dbReference type="PANTHER" id="PTHR30319:SF1">
    <property type="entry name" value="TRANSCRIPTIONAL REPRESSOR PAAX"/>
    <property type="match status" value="1"/>
</dbReference>
<sequence>MQPTAKSLILELLLAAQGVPLTARDAVVACGLFEINASNARVALVRLSAAGLIEAAGRGSYQLSEQARELGGDIATWRDIEQRLRTWDGSYVLAQCGALGRTDRGALRRRERALELLGFRELERGLYLRPNNLEPDLAALRQRIHGLGLEPAAYLFRADDFDADCQARIDRLWNTAALLEQYRQLSRQMREWLARVDDLETDVAAREAFLLGSRAIRQVVFDPLLPAPMIDEAARAAFFADVREFDRIGHQLWQRFYRSTPPLRSGSREPTKTTTRSLQ</sequence>
<protein>
    <submittedName>
        <fullName evidence="3">PaaX family transcriptional regulator</fullName>
    </submittedName>
</protein>
<dbReference type="Gene3D" id="3.30.70.2650">
    <property type="match status" value="1"/>
</dbReference>
<name>A0ABS2IC99_9GAMM</name>
<dbReference type="InterPro" id="IPR012906">
    <property type="entry name" value="PaaX-like_N"/>
</dbReference>
<dbReference type="Pfam" id="PF08223">
    <property type="entry name" value="PaaX_C"/>
    <property type="match status" value="1"/>
</dbReference>
<dbReference type="EMBL" id="JAFEUP010000001">
    <property type="protein sequence ID" value="MBM7059448.1"/>
    <property type="molecule type" value="Genomic_DNA"/>
</dbReference>
<comment type="caution">
    <text evidence="3">The sequence shown here is derived from an EMBL/GenBank/DDBJ whole genome shotgun (WGS) entry which is preliminary data.</text>
</comment>
<dbReference type="Pfam" id="PF07848">
    <property type="entry name" value="PaaX"/>
    <property type="match status" value="1"/>
</dbReference>
<feature type="domain" description="Transcriptional repressor PaaX-like N-terminal" evidence="1">
    <location>
        <begin position="5"/>
        <end position="66"/>
    </location>
</feature>
<dbReference type="Gene3D" id="1.10.10.10">
    <property type="entry name" value="Winged helix-like DNA-binding domain superfamily/Winged helix DNA-binding domain"/>
    <property type="match status" value="1"/>
</dbReference>
<evidence type="ECO:0000313" key="3">
    <source>
        <dbReference type="EMBL" id="MBM7059448.1"/>
    </source>
</evidence>
<proteinExistence type="predicted"/>
<reference evidence="3 4" key="1">
    <citation type="submission" date="2021-02" db="EMBL/GenBank/DDBJ databases">
        <authorList>
            <person name="Lee D.-H."/>
        </authorList>
    </citation>
    <scope>NUCLEOTIDE SEQUENCE [LARGE SCALE GENOMIC DNA]</scope>
    <source>
        <strain evidence="3 4">UL073</strain>
    </source>
</reference>
<organism evidence="3 4">
    <name type="scientific">Zestomonas insulae</name>
    <dbReference type="NCBI Taxonomy" id="2809017"/>
    <lineage>
        <taxon>Bacteria</taxon>
        <taxon>Pseudomonadati</taxon>
        <taxon>Pseudomonadota</taxon>
        <taxon>Gammaproteobacteria</taxon>
        <taxon>Pseudomonadales</taxon>
        <taxon>Pseudomonadaceae</taxon>
        <taxon>Zestomonas</taxon>
    </lineage>
</organism>
<accession>A0ABS2IC99</accession>
<evidence type="ECO:0000313" key="4">
    <source>
        <dbReference type="Proteomes" id="UP000717995"/>
    </source>
</evidence>
<keyword evidence="4" id="KW-1185">Reference proteome</keyword>
<gene>
    <name evidence="3" type="ORF">JQX08_01890</name>
</gene>
<feature type="domain" description="Transcriptional repressor PaaX-like C-terminal" evidence="2">
    <location>
        <begin position="173"/>
        <end position="254"/>
    </location>
</feature>
<dbReference type="InterPro" id="IPR013225">
    <property type="entry name" value="PaaX_C"/>
</dbReference>
<dbReference type="Proteomes" id="UP000717995">
    <property type="component" value="Unassembled WGS sequence"/>
</dbReference>
<dbReference type="InterPro" id="IPR036388">
    <property type="entry name" value="WH-like_DNA-bd_sf"/>
</dbReference>